<feature type="domain" description="DUF7344" evidence="2">
    <location>
        <begin position="23"/>
        <end position="90"/>
    </location>
</feature>
<gene>
    <name evidence="3" type="ORF">ENF72_00440</name>
</gene>
<accession>A0A7C0Y1G9</accession>
<name>A0A7C0Y1G9_THELI</name>
<proteinExistence type="predicted"/>
<dbReference type="InterPro" id="IPR055768">
    <property type="entry name" value="DUF7344"/>
</dbReference>
<dbReference type="AlphaFoldDB" id="A0A7C0Y1G9"/>
<dbReference type="Pfam" id="PF24035">
    <property type="entry name" value="DUF7344"/>
    <property type="match status" value="1"/>
</dbReference>
<sequence>MNSILGGSGVKGANDTMSPSSMILGNDRRMLLLKFLQNNNGKAELREIVEFIAENEGQNNRKHRKSVYVSLLQTHIPKMERAGIIKFDHNMVTLLRVPEDVDVYMEVVSKHDISWSTFYSGVSVLFALLGLWLNNIPLVIISGIYFILSIIQHFKTYKVIKRSGD</sequence>
<evidence type="ECO:0000313" key="3">
    <source>
        <dbReference type="EMBL" id="HDD31082.1"/>
    </source>
</evidence>
<protein>
    <recommendedName>
        <fullName evidence="2">DUF7344 domain-containing protein</fullName>
    </recommendedName>
</protein>
<feature type="transmembrane region" description="Helical" evidence="1">
    <location>
        <begin position="138"/>
        <end position="154"/>
    </location>
</feature>
<reference evidence="3" key="1">
    <citation type="journal article" date="2020" name="mSystems">
        <title>Genome- and Community-Level Interaction Insights into Carbon Utilization and Element Cycling Functions of Hydrothermarchaeota in Hydrothermal Sediment.</title>
        <authorList>
            <person name="Zhou Z."/>
            <person name="Liu Y."/>
            <person name="Xu W."/>
            <person name="Pan J."/>
            <person name="Luo Z.H."/>
            <person name="Li M."/>
        </authorList>
    </citation>
    <scope>NUCLEOTIDE SEQUENCE [LARGE SCALE GENOMIC DNA]</scope>
    <source>
        <strain evidence="3">HyVt-151</strain>
    </source>
</reference>
<evidence type="ECO:0000256" key="1">
    <source>
        <dbReference type="SAM" id="Phobius"/>
    </source>
</evidence>
<keyword evidence="1" id="KW-1133">Transmembrane helix</keyword>
<keyword evidence="1" id="KW-0812">Transmembrane</keyword>
<keyword evidence="1" id="KW-0472">Membrane</keyword>
<dbReference type="Proteomes" id="UP000886210">
    <property type="component" value="Unassembled WGS sequence"/>
</dbReference>
<evidence type="ECO:0000259" key="2">
    <source>
        <dbReference type="Pfam" id="PF24035"/>
    </source>
</evidence>
<dbReference type="EMBL" id="DQYG01000021">
    <property type="protein sequence ID" value="HDD31082.1"/>
    <property type="molecule type" value="Genomic_DNA"/>
</dbReference>
<organism evidence="3">
    <name type="scientific">Thermococcus litoralis</name>
    <dbReference type="NCBI Taxonomy" id="2265"/>
    <lineage>
        <taxon>Archaea</taxon>
        <taxon>Methanobacteriati</taxon>
        <taxon>Methanobacteriota</taxon>
        <taxon>Thermococci</taxon>
        <taxon>Thermococcales</taxon>
        <taxon>Thermococcaceae</taxon>
        <taxon>Thermococcus</taxon>
    </lineage>
</organism>
<comment type="caution">
    <text evidence="3">The sequence shown here is derived from an EMBL/GenBank/DDBJ whole genome shotgun (WGS) entry which is preliminary data.</text>
</comment>